<evidence type="ECO:0000259" key="6">
    <source>
        <dbReference type="PROSITE" id="PS50893"/>
    </source>
</evidence>
<dbReference type="AlphaFoldDB" id="A0A6L9MJ84"/>
<evidence type="ECO:0000256" key="5">
    <source>
        <dbReference type="ARBA" id="ARBA00022970"/>
    </source>
</evidence>
<keyword evidence="8" id="KW-1185">Reference proteome</keyword>
<dbReference type="PROSITE" id="PS00211">
    <property type="entry name" value="ABC_TRANSPORTER_1"/>
    <property type="match status" value="1"/>
</dbReference>
<dbReference type="SUPFAM" id="SSF52540">
    <property type="entry name" value="P-loop containing nucleoside triphosphate hydrolases"/>
    <property type="match status" value="1"/>
</dbReference>
<evidence type="ECO:0000256" key="4">
    <source>
        <dbReference type="ARBA" id="ARBA00022840"/>
    </source>
</evidence>
<comment type="similarity">
    <text evidence="1">Belongs to the ABC transporter superfamily.</text>
</comment>
<dbReference type="Proteomes" id="UP000476332">
    <property type="component" value="Unassembled WGS sequence"/>
</dbReference>
<accession>A0A6L9MJ84</accession>
<dbReference type="InterPro" id="IPR003593">
    <property type="entry name" value="AAA+_ATPase"/>
</dbReference>
<protein>
    <submittedName>
        <fullName evidence="7">ATP-binding cassette domain-containing protein</fullName>
    </submittedName>
</protein>
<dbReference type="PANTHER" id="PTHR43820">
    <property type="entry name" value="HIGH-AFFINITY BRANCHED-CHAIN AMINO ACID TRANSPORT ATP-BINDING PROTEIN LIVF"/>
    <property type="match status" value="1"/>
</dbReference>
<reference evidence="7 8" key="1">
    <citation type="submission" date="2020-01" db="EMBL/GenBank/DDBJ databases">
        <title>Genomes of bacteria type strains.</title>
        <authorList>
            <person name="Chen J."/>
            <person name="Zhu S."/>
            <person name="Chen J."/>
        </authorList>
    </citation>
    <scope>NUCLEOTIDE SEQUENCE [LARGE SCALE GENOMIC DNA]</scope>
    <source>
        <strain evidence="7 8">KCTC 52919</strain>
    </source>
</reference>
<dbReference type="EMBL" id="JAAAMJ010000010">
    <property type="protein sequence ID" value="NDV87698.1"/>
    <property type="molecule type" value="Genomic_DNA"/>
</dbReference>
<evidence type="ECO:0000313" key="7">
    <source>
        <dbReference type="EMBL" id="NDV87698.1"/>
    </source>
</evidence>
<evidence type="ECO:0000313" key="8">
    <source>
        <dbReference type="Proteomes" id="UP000476332"/>
    </source>
</evidence>
<keyword evidence="3" id="KW-0547">Nucleotide-binding</keyword>
<dbReference type="GO" id="GO:0016887">
    <property type="term" value="F:ATP hydrolysis activity"/>
    <property type="evidence" value="ECO:0007669"/>
    <property type="project" value="InterPro"/>
</dbReference>
<dbReference type="GO" id="GO:0015658">
    <property type="term" value="F:branched-chain amino acid transmembrane transporter activity"/>
    <property type="evidence" value="ECO:0007669"/>
    <property type="project" value="TreeGrafter"/>
</dbReference>
<dbReference type="InterPro" id="IPR003439">
    <property type="entry name" value="ABC_transporter-like_ATP-bd"/>
</dbReference>
<dbReference type="PANTHER" id="PTHR43820:SF2">
    <property type="entry name" value="ABC TRANSPORTER ATP-BINDING PROTEIN"/>
    <property type="match status" value="1"/>
</dbReference>
<dbReference type="CDD" id="cd03224">
    <property type="entry name" value="ABC_TM1139_LivF_branched"/>
    <property type="match status" value="1"/>
</dbReference>
<dbReference type="Gene3D" id="3.40.50.300">
    <property type="entry name" value="P-loop containing nucleotide triphosphate hydrolases"/>
    <property type="match status" value="1"/>
</dbReference>
<evidence type="ECO:0000256" key="2">
    <source>
        <dbReference type="ARBA" id="ARBA00022448"/>
    </source>
</evidence>
<dbReference type="InterPro" id="IPR017871">
    <property type="entry name" value="ABC_transporter-like_CS"/>
</dbReference>
<proteinExistence type="inferred from homology"/>
<sequence length="233" mass="25015">MLELDAIDSFYGEAHILRSVTLSVARGEVVALVGRNGAGKTTTLKTAMGLVRPRKGRVTFAGHDITGLAPWRAARLGLGYVPEERRIFKDLTVAENLEVGRKAGADDAEGWSAERLYALFPNLAERRGQKGGRLSGGEQQMLTLARTLMGNPSMLLLDEPSEGIAPVIVEAMAEALLTLKRAGLAVLLSEQNLGFARTIADRVVLLETGTVRFDGDFAAIDADPAILSRYLAV</sequence>
<keyword evidence="5" id="KW-0029">Amino-acid transport</keyword>
<dbReference type="Pfam" id="PF00005">
    <property type="entry name" value="ABC_tran"/>
    <property type="match status" value="1"/>
</dbReference>
<dbReference type="InterPro" id="IPR052156">
    <property type="entry name" value="BCAA_Transport_ATP-bd_LivF"/>
</dbReference>
<gene>
    <name evidence="7" type="ORF">GTW51_13405</name>
</gene>
<evidence type="ECO:0000256" key="1">
    <source>
        <dbReference type="ARBA" id="ARBA00005417"/>
    </source>
</evidence>
<dbReference type="SMART" id="SM00382">
    <property type="entry name" value="AAA"/>
    <property type="match status" value="1"/>
</dbReference>
<comment type="caution">
    <text evidence="7">The sequence shown here is derived from an EMBL/GenBank/DDBJ whole genome shotgun (WGS) entry which is preliminary data.</text>
</comment>
<dbReference type="RefSeq" id="WP_163044451.1">
    <property type="nucleotide sequence ID" value="NZ_JAAAMJ010000010.1"/>
</dbReference>
<evidence type="ECO:0000256" key="3">
    <source>
        <dbReference type="ARBA" id="ARBA00022741"/>
    </source>
</evidence>
<dbReference type="GO" id="GO:0005524">
    <property type="term" value="F:ATP binding"/>
    <property type="evidence" value="ECO:0007669"/>
    <property type="project" value="UniProtKB-KW"/>
</dbReference>
<feature type="domain" description="ABC transporter" evidence="6">
    <location>
        <begin position="2"/>
        <end position="233"/>
    </location>
</feature>
<dbReference type="GO" id="GO:0015807">
    <property type="term" value="P:L-amino acid transport"/>
    <property type="evidence" value="ECO:0007669"/>
    <property type="project" value="TreeGrafter"/>
</dbReference>
<name>A0A6L9MJ84_9HYPH</name>
<dbReference type="PROSITE" id="PS50893">
    <property type="entry name" value="ABC_TRANSPORTER_2"/>
    <property type="match status" value="1"/>
</dbReference>
<dbReference type="InterPro" id="IPR027417">
    <property type="entry name" value="P-loop_NTPase"/>
</dbReference>
<keyword evidence="2" id="KW-0813">Transport</keyword>
<keyword evidence="4 7" id="KW-0067">ATP-binding</keyword>
<organism evidence="7 8">
    <name type="scientific">Aurantimonas aggregata</name>
    <dbReference type="NCBI Taxonomy" id="2047720"/>
    <lineage>
        <taxon>Bacteria</taxon>
        <taxon>Pseudomonadati</taxon>
        <taxon>Pseudomonadota</taxon>
        <taxon>Alphaproteobacteria</taxon>
        <taxon>Hyphomicrobiales</taxon>
        <taxon>Aurantimonadaceae</taxon>
        <taxon>Aurantimonas</taxon>
    </lineage>
</organism>